<dbReference type="InterPro" id="IPR051327">
    <property type="entry name" value="MATE_MepA_subfamily"/>
</dbReference>
<organism evidence="11 12">
    <name type="scientific">[Eubacterium] hominis</name>
    <dbReference type="NCBI Taxonomy" id="2764325"/>
    <lineage>
        <taxon>Bacteria</taxon>
        <taxon>Bacillati</taxon>
        <taxon>Bacillota</taxon>
        <taxon>Erysipelotrichia</taxon>
        <taxon>Erysipelotrichales</taxon>
        <taxon>Erysipelotrichaceae</taxon>
        <taxon>Amedibacillus</taxon>
    </lineage>
</organism>
<keyword evidence="9" id="KW-0046">Antibiotic resistance</keyword>
<dbReference type="Proteomes" id="UP000515856">
    <property type="component" value="Chromosome"/>
</dbReference>
<dbReference type="Pfam" id="PF01554">
    <property type="entry name" value="MatE"/>
    <property type="match status" value="2"/>
</dbReference>
<evidence type="ECO:0000256" key="4">
    <source>
        <dbReference type="ARBA" id="ARBA00022448"/>
    </source>
</evidence>
<evidence type="ECO:0000256" key="9">
    <source>
        <dbReference type="ARBA" id="ARBA00023251"/>
    </source>
</evidence>
<dbReference type="EMBL" id="CP060636">
    <property type="protein sequence ID" value="QNM11806.1"/>
    <property type="molecule type" value="Genomic_DNA"/>
</dbReference>
<dbReference type="CDD" id="cd13143">
    <property type="entry name" value="MATE_MepA_like"/>
    <property type="match status" value="1"/>
</dbReference>
<evidence type="ECO:0000256" key="10">
    <source>
        <dbReference type="SAM" id="Phobius"/>
    </source>
</evidence>
<dbReference type="InterPro" id="IPR045070">
    <property type="entry name" value="MATE_MepA-like"/>
</dbReference>
<reference evidence="11 12" key="1">
    <citation type="submission" date="2020-08" db="EMBL/GenBank/DDBJ databases">
        <authorList>
            <person name="Liu C."/>
            <person name="Sun Q."/>
        </authorList>
    </citation>
    <scope>NUCLEOTIDE SEQUENCE [LARGE SCALE GENOMIC DNA]</scope>
    <source>
        <strain evidence="11 12">NSJ-61</strain>
    </source>
</reference>
<evidence type="ECO:0000256" key="3">
    <source>
        <dbReference type="ARBA" id="ARBA00022106"/>
    </source>
</evidence>
<feature type="transmembrane region" description="Helical" evidence="10">
    <location>
        <begin position="322"/>
        <end position="341"/>
    </location>
</feature>
<feature type="transmembrane region" description="Helical" evidence="10">
    <location>
        <begin position="49"/>
        <end position="76"/>
    </location>
</feature>
<evidence type="ECO:0000256" key="5">
    <source>
        <dbReference type="ARBA" id="ARBA00022475"/>
    </source>
</evidence>
<evidence type="ECO:0000256" key="7">
    <source>
        <dbReference type="ARBA" id="ARBA00022989"/>
    </source>
</evidence>
<dbReference type="GO" id="GO:0015297">
    <property type="term" value="F:antiporter activity"/>
    <property type="evidence" value="ECO:0007669"/>
    <property type="project" value="InterPro"/>
</dbReference>
<dbReference type="RefSeq" id="WP_117456230.1">
    <property type="nucleotide sequence ID" value="NZ_CP060636.1"/>
</dbReference>
<feature type="transmembrane region" description="Helical" evidence="10">
    <location>
        <begin position="173"/>
        <end position="192"/>
    </location>
</feature>
<dbReference type="KEGG" id="ehn:H9Q80_16400"/>
<gene>
    <name evidence="11" type="ORF">H9Q80_16400</name>
</gene>
<evidence type="ECO:0000256" key="6">
    <source>
        <dbReference type="ARBA" id="ARBA00022692"/>
    </source>
</evidence>
<comment type="similarity">
    <text evidence="2">Belongs to the multi antimicrobial extrusion (MATE) (TC 2.A.66.1) family. MepA subfamily.</text>
</comment>
<feature type="transmembrane region" description="Helical" evidence="10">
    <location>
        <begin position="97"/>
        <end position="120"/>
    </location>
</feature>
<keyword evidence="12" id="KW-1185">Reference proteome</keyword>
<feature type="transmembrane region" description="Helical" evidence="10">
    <location>
        <begin position="238"/>
        <end position="255"/>
    </location>
</feature>
<feature type="transmembrane region" description="Helical" evidence="10">
    <location>
        <begin position="361"/>
        <end position="386"/>
    </location>
</feature>
<feature type="transmembrane region" description="Helical" evidence="10">
    <location>
        <begin position="421"/>
        <end position="443"/>
    </location>
</feature>
<proteinExistence type="inferred from homology"/>
<feature type="transmembrane region" description="Helical" evidence="10">
    <location>
        <begin position="140"/>
        <end position="161"/>
    </location>
</feature>
<dbReference type="GO" id="GO:0005886">
    <property type="term" value="C:plasma membrane"/>
    <property type="evidence" value="ECO:0007669"/>
    <property type="project" value="UniProtKB-SubCell"/>
</dbReference>
<keyword evidence="7 10" id="KW-1133">Transmembrane helix</keyword>
<dbReference type="NCBIfam" id="TIGR00797">
    <property type="entry name" value="matE"/>
    <property type="match status" value="1"/>
</dbReference>
<dbReference type="GO" id="GO:0046677">
    <property type="term" value="P:response to antibiotic"/>
    <property type="evidence" value="ECO:0007669"/>
    <property type="project" value="UniProtKB-KW"/>
</dbReference>
<keyword evidence="4" id="KW-0813">Transport</keyword>
<comment type="subcellular location">
    <subcellularLocation>
        <location evidence="1">Cell membrane</location>
        <topology evidence="1">Multi-pass membrane protein</topology>
    </subcellularLocation>
</comment>
<dbReference type="InterPro" id="IPR002528">
    <property type="entry name" value="MATE_fam"/>
</dbReference>
<evidence type="ECO:0000313" key="11">
    <source>
        <dbReference type="EMBL" id="QNM11806.1"/>
    </source>
</evidence>
<dbReference type="PANTHER" id="PTHR43823">
    <property type="entry name" value="SPORULATION PROTEIN YKVU"/>
    <property type="match status" value="1"/>
</dbReference>
<feature type="transmembrane region" description="Helical" evidence="10">
    <location>
        <begin position="398"/>
        <end position="415"/>
    </location>
</feature>
<sequence length="459" mass="49648">MKMSNEVDLGKEPIGRLLFTLAVPAIASQIVNALYNMVDRMYIGHIADVGANALTGVGVCFPIIMIISAFAALVSMGGAPRASILLGQNNHKGAEKILGNCFSALVLTAIILTVGALLFQKPLLLLFGASENTLPFAMDYLTIYAIGTIFVQLTLGMNAFVSAQGFSKISMMTVVIGAITNIILDPILIYGLNMGVQGAALATIISQAISTIWVLKFLSGSKTTIRLKKVNFKIDAQVLLPSMALGIAPFIMQATESILVLCFNSSLLRYGGDTAVGAMTILSSVMQFAMLPLQGFTQGGQPIISYNYGANHADRVKKAFKLLLICCLTYSTVLWALSELFPDLFIAIFTSDPALEEITQWALRVYMGGCLLFGAQIACQQTFIALGNAKTSAFLAMFRKIIVLIPLIYILPMFIENKVFAVFLAEPIADTLAVLTTVTLFVFEIKKVMREMNERKVKA</sequence>
<feature type="transmembrane region" description="Helical" evidence="10">
    <location>
        <begin position="198"/>
        <end position="218"/>
    </location>
</feature>
<dbReference type="PANTHER" id="PTHR43823:SF3">
    <property type="entry name" value="MULTIDRUG EXPORT PROTEIN MEPA"/>
    <property type="match status" value="1"/>
</dbReference>
<dbReference type="InterPro" id="IPR048279">
    <property type="entry name" value="MdtK-like"/>
</dbReference>
<evidence type="ECO:0000313" key="12">
    <source>
        <dbReference type="Proteomes" id="UP000515856"/>
    </source>
</evidence>
<dbReference type="PIRSF" id="PIRSF006603">
    <property type="entry name" value="DinF"/>
    <property type="match status" value="1"/>
</dbReference>
<keyword evidence="8 10" id="KW-0472">Membrane</keyword>
<dbReference type="GO" id="GO:0042910">
    <property type="term" value="F:xenobiotic transmembrane transporter activity"/>
    <property type="evidence" value="ECO:0007669"/>
    <property type="project" value="InterPro"/>
</dbReference>
<evidence type="ECO:0000256" key="2">
    <source>
        <dbReference type="ARBA" id="ARBA00008417"/>
    </source>
</evidence>
<keyword evidence="5" id="KW-1003">Cell membrane</keyword>
<feature type="transmembrane region" description="Helical" evidence="10">
    <location>
        <begin position="275"/>
        <end position="293"/>
    </location>
</feature>
<accession>A0A7G9GLX4</accession>
<evidence type="ECO:0000256" key="8">
    <source>
        <dbReference type="ARBA" id="ARBA00023136"/>
    </source>
</evidence>
<name>A0A7G9GLX4_9FIRM</name>
<evidence type="ECO:0000256" key="1">
    <source>
        <dbReference type="ARBA" id="ARBA00004651"/>
    </source>
</evidence>
<protein>
    <recommendedName>
        <fullName evidence="3">Multidrug export protein MepA</fullName>
    </recommendedName>
</protein>
<dbReference type="AlphaFoldDB" id="A0A7G9GLX4"/>
<keyword evidence="6 10" id="KW-0812">Transmembrane</keyword>